<dbReference type="Proteomes" id="UP001159387">
    <property type="component" value="Unassembled WGS sequence"/>
</dbReference>
<comment type="caution">
    <text evidence="2">The sequence shown here is derived from an EMBL/GenBank/DDBJ whole genome shotgun (WGS) entry which is preliminary data.</text>
</comment>
<evidence type="ECO:0000313" key="2">
    <source>
        <dbReference type="EMBL" id="MDH6059596.1"/>
    </source>
</evidence>
<keyword evidence="1" id="KW-1133">Transmembrane helix</keyword>
<evidence type="ECO:0000256" key="1">
    <source>
        <dbReference type="SAM" id="Phobius"/>
    </source>
</evidence>
<accession>A0AA43GQ01</accession>
<dbReference type="RefSeq" id="WP_280653608.1">
    <property type="nucleotide sequence ID" value="NZ_JANQDH010000025.1"/>
</dbReference>
<dbReference type="EMBL" id="JANQDH010000025">
    <property type="protein sequence ID" value="MDH6059596.1"/>
    <property type="molecule type" value="Genomic_DNA"/>
</dbReference>
<keyword evidence="1" id="KW-0812">Transmembrane</keyword>
<reference evidence="2 3" key="1">
    <citation type="journal article" date="2023" name="J. Phycol.">
        <title>Chrysosporum ovalisporum is synonymous with the true-branching cyanobacterium Umezakia natans (Nostocales/Aphanizomenonaceae).</title>
        <authorList>
            <person name="McGregor G.B."/>
            <person name="Sendall B.C."/>
            <person name="Niiyama Y."/>
            <person name="Tuji A."/>
            <person name="Willis A."/>
        </authorList>
    </citation>
    <scope>NUCLEOTIDE SEQUENCE [LARGE SCALE GENOMIC DNA]</scope>
    <source>
        <strain evidence="2 3">ANA360D</strain>
    </source>
</reference>
<keyword evidence="3" id="KW-1185">Reference proteome</keyword>
<dbReference type="AlphaFoldDB" id="A0AA43GQ01"/>
<gene>
    <name evidence="2" type="ORF">NWP17_03935</name>
</gene>
<sequence length="44" mass="5169">MLTTLYLIQQSFNLQDAFRYSVGLVVVCLVMLILLWLPDILKQR</sequence>
<evidence type="ECO:0000313" key="3">
    <source>
        <dbReference type="Proteomes" id="UP001159387"/>
    </source>
</evidence>
<name>A0AA43GQ01_9CYAN</name>
<proteinExistence type="predicted"/>
<keyword evidence="1" id="KW-0472">Membrane</keyword>
<feature type="transmembrane region" description="Helical" evidence="1">
    <location>
        <begin position="20"/>
        <end position="37"/>
    </location>
</feature>
<protein>
    <submittedName>
        <fullName evidence="2">Uncharacterized protein</fullName>
    </submittedName>
</protein>
<organism evidence="2 3">
    <name type="scientific">Chrysosporum bergii ANA360D</name>
    <dbReference type="NCBI Taxonomy" id="617107"/>
    <lineage>
        <taxon>Bacteria</taxon>
        <taxon>Bacillati</taxon>
        <taxon>Cyanobacteriota</taxon>
        <taxon>Cyanophyceae</taxon>
        <taxon>Nostocales</taxon>
        <taxon>Nodulariaceae</taxon>
        <taxon>Chrysosporum</taxon>
    </lineage>
</organism>